<dbReference type="Pfam" id="PF00041">
    <property type="entry name" value="fn3"/>
    <property type="match status" value="1"/>
</dbReference>
<evidence type="ECO:0000313" key="3">
    <source>
        <dbReference type="EMBL" id="MDO7873224.1"/>
    </source>
</evidence>
<dbReference type="InterPro" id="IPR050991">
    <property type="entry name" value="ECM_Regulatory_Proteins"/>
</dbReference>
<dbReference type="PROSITE" id="PS50853">
    <property type="entry name" value="FN3"/>
    <property type="match status" value="2"/>
</dbReference>
<dbReference type="EMBL" id="JAUQSY010000001">
    <property type="protein sequence ID" value="MDO7873224.1"/>
    <property type="molecule type" value="Genomic_DNA"/>
</dbReference>
<dbReference type="PANTHER" id="PTHR46708">
    <property type="entry name" value="TENASCIN"/>
    <property type="match status" value="1"/>
</dbReference>
<dbReference type="SUPFAM" id="SSF49265">
    <property type="entry name" value="Fibronectin type III"/>
    <property type="match status" value="1"/>
</dbReference>
<dbReference type="SMART" id="SM00060">
    <property type="entry name" value="FN3"/>
    <property type="match status" value="2"/>
</dbReference>
<keyword evidence="1" id="KW-0677">Repeat</keyword>
<dbReference type="Gene3D" id="2.60.120.380">
    <property type="match status" value="1"/>
</dbReference>
<reference evidence="3" key="1">
    <citation type="submission" date="2023-07" db="EMBL/GenBank/DDBJ databases">
        <authorList>
            <person name="Kim M.K."/>
        </authorList>
    </citation>
    <scope>NUCLEOTIDE SEQUENCE</scope>
    <source>
        <strain evidence="3">ASUV-10-1</strain>
    </source>
</reference>
<dbReference type="InterPro" id="IPR003961">
    <property type="entry name" value="FN3_dom"/>
</dbReference>
<gene>
    <name evidence="3" type="ORF">Q5H93_00660</name>
</gene>
<evidence type="ECO:0000259" key="2">
    <source>
        <dbReference type="PROSITE" id="PS50853"/>
    </source>
</evidence>
<protein>
    <submittedName>
        <fullName evidence="3">M12 family metallo-peptidase</fullName>
    </submittedName>
</protein>
<dbReference type="CDD" id="cd00063">
    <property type="entry name" value="FN3"/>
    <property type="match status" value="1"/>
</dbReference>
<dbReference type="InterPro" id="IPR036116">
    <property type="entry name" value="FN3_sf"/>
</dbReference>
<dbReference type="PANTHER" id="PTHR46708:SF2">
    <property type="entry name" value="FIBRONECTIN TYPE-III DOMAIN-CONTAINING PROTEIN"/>
    <property type="match status" value="1"/>
</dbReference>
<dbReference type="Pfam" id="PF13583">
    <property type="entry name" value="Reprolysin_4"/>
    <property type="match status" value="1"/>
</dbReference>
<dbReference type="RefSeq" id="WP_305004537.1">
    <property type="nucleotide sequence ID" value="NZ_JAUQSY010000001.1"/>
</dbReference>
<feature type="domain" description="Fibronectin type-III" evidence="2">
    <location>
        <begin position="764"/>
        <end position="847"/>
    </location>
</feature>
<organism evidence="3 4">
    <name type="scientific">Hymenobacter aranciens</name>
    <dbReference type="NCBI Taxonomy" id="3063996"/>
    <lineage>
        <taxon>Bacteria</taxon>
        <taxon>Pseudomonadati</taxon>
        <taxon>Bacteroidota</taxon>
        <taxon>Cytophagia</taxon>
        <taxon>Cytophagales</taxon>
        <taxon>Hymenobacteraceae</taxon>
        <taxon>Hymenobacter</taxon>
    </lineage>
</organism>
<sequence>MPHSYASAARRLLGGMAFSLLGLGHVIAQQPQAAPALLRDEATGDSPLAAALTHARPLVLDLNAARATLATAPAEGQASADPLVLSLPLPDGRNARFALRATAVMAPALAAKFPEIKTYAGYGLDDATATVRLDVTPAGFHAQILSPTTGTIYIDPARRGDTRHYLSFSKRDMRRTGGPEVICAFRPDKADLAKMARQRQTQLGHGGGPLAISSGSLLRTYRLAVAATGEYAAFHGGTVALTQAAIVTSVNRVVGVYEKELAVRLVLVSNNDQLIYLNGNTDPYTNNDGGDMLGENQTNVDAIIGPANYDIGHVFSTGGGGVAGYAVVCGPDKASGVTGSSSPVGDSFDIDYVAHEMGHQFSGSHPFNGDDGACAGNRSGDRAWEPGSGTSIMAYAGICGATNDIAPHSDAQFHVGNYEEMRAFIVTTTCAVTTPTANTPPLVSAPASGLVLPINTPFKLTATGVDAEGDSLTYSWEELDLGTQGSPTATQVAGDNVPLFRSFVPQRSATRYFPQLPDVVNNTRTLGERLPMVTRQLTFKCTARDEHRGPAGSIGGVMSSDSVKLRVTSAAGPFVVTSPNTALNWPGGSTQTVTWAVAGTTANGVNCARVNIRLSTDGGYNYPTALALSVPNSGTATVTLPSVNTTTARLLVEAADNYFFDISDQNFTISSPSVCTPPVMLLTSNITNTGATVNFVPAAGATRYVLNTTPATTTQTVTASPIALTGLQPGTSYALSLVADCGGGSTSVAATGSFTTTAPPLCSGPSELAVSNLTQTSATLNFVGSASASSYVVTTVPASTTQTVTAGPVNLTGLQPGTTYVVRVTGNCAAGATSAAATLSFRTVAPPPVNDLCANALPLTCGVRVNGTTESVTDTGDPATFCSTSVDGGGVFYTIVGNGGVLTISTCGATDYDSKLLVYQGSCGGPYTCVDGNDDDPSCGVSSTVSFPSTNGVTYLVFVSGYNGSTGNFELLATCAAPSATAAAARPAFQVWPNPVGDGTAFRVTLPVPVAAATATLGNVLGQQLRQLLFAGSSAELSTAGLAAGTYLLTVQVAGQAPAVRRVVVK</sequence>
<keyword evidence="4" id="KW-1185">Reference proteome</keyword>
<accession>A0ABT9B4N6</accession>
<feature type="domain" description="Fibronectin type-III" evidence="2">
    <location>
        <begin position="677"/>
        <end position="760"/>
    </location>
</feature>
<dbReference type="Gene3D" id="3.40.390.10">
    <property type="entry name" value="Collagenase (Catalytic Domain)"/>
    <property type="match status" value="1"/>
</dbReference>
<proteinExistence type="predicted"/>
<comment type="caution">
    <text evidence="3">The sequence shown here is derived from an EMBL/GenBank/DDBJ whole genome shotgun (WGS) entry which is preliminary data.</text>
</comment>
<evidence type="ECO:0000256" key="1">
    <source>
        <dbReference type="ARBA" id="ARBA00022737"/>
    </source>
</evidence>
<dbReference type="NCBIfam" id="TIGR04183">
    <property type="entry name" value="Por_Secre_tail"/>
    <property type="match status" value="1"/>
</dbReference>
<evidence type="ECO:0000313" key="4">
    <source>
        <dbReference type="Proteomes" id="UP001176429"/>
    </source>
</evidence>
<name>A0ABT9B4N6_9BACT</name>
<dbReference type="SUPFAM" id="SSF55486">
    <property type="entry name" value="Metalloproteases ('zincins'), catalytic domain"/>
    <property type="match status" value="1"/>
</dbReference>
<dbReference type="Gene3D" id="2.60.40.10">
    <property type="entry name" value="Immunoglobulins"/>
    <property type="match status" value="2"/>
</dbReference>
<dbReference type="Proteomes" id="UP001176429">
    <property type="component" value="Unassembled WGS sequence"/>
</dbReference>
<dbReference type="InterPro" id="IPR013783">
    <property type="entry name" value="Ig-like_fold"/>
</dbReference>
<dbReference type="InterPro" id="IPR024079">
    <property type="entry name" value="MetalloPept_cat_dom_sf"/>
</dbReference>
<dbReference type="InterPro" id="IPR026444">
    <property type="entry name" value="Secre_tail"/>
</dbReference>